<feature type="transmembrane region" description="Helical" evidence="1">
    <location>
        <begin position="20"/>
        <end position="40"/>
    </location>
</feature>
<accession>A0A1X6Y7F0</accession>
<dbReference type="Pfam" id="PF07963">
    <property type="entry name" value="N_methyl"/>
    <property type="match status" value="1"/>
</dbReference>
<keyword evidence="1" id="KW-1133">Transmembrane helix</keyword>
<keyword evidence="1" id="KW-0812">Transmembrane</keyword>
<dbReference type="InterPro" id="IPR045584">
    <property type="entry name" value="Pilin-like"/>
</dbReference>
<protein>
    <recommendedName>
        <fullName evidence="4">Type II secretion system protein H</fullName>
    </recommendedName>
</protein>
<dbReference type="RefSeq" id="WP_159456696.1">
    <property type="nucleotide sequence ID" value="NZ_FWFK01000001.1"/>
</dbReference>
<evidence type="ECO:0008006" key="4">
    <source>
        <dbReference type="Google" id="ProtNLM"/>
    </source>
</evidence>
<sequence length="162" mass="16906">MPRARPSRHGRGGDAGVTLLEVLIVLALIGTGAGLVSLSLRSGDRADWTARQDAELLAARLSIATEESLLSGRAAALDWRRDGYSFVERGEEDWRPHGNPRLAEWQTVSLALSLAGDPGATEGRLAIGPDAAPPPSGIAVFRIGAGANVAFDGLSAYLGPVQ</sequence>
<dbReference type="NCBIfam" id="TIGR02532">
    <property type="entry name" value="IV_pilin_GFxxxE"/>
    <property type="match status" value="1"/>
</dbReference>
<dbReference type="Gene3D" id="3.55.40.10">
    <property type="entry name" value="minor pseudopilin epsh domain"/>
    <property type="match status" value="1"/>
</dbReference>
<dbReference type="SUPFAM" id="SSF54523">
    <property type="entry name" value="Pili subunits"/>
    <property type="match status" value="1"/>
</dbReference>
<dbReference type="PROSITE" id="PS00409">
    <property type="entry name" value="PROKAR_NTER_METHYL"/>
    <property type="match status" value="1"/>
</dbReference>
<dbReference type="OrthoDB" id="7727770at2"/>
<reference evidence="2 3" key="1">
    <citation type="submission" date="2017-03" db="EMBL/GenBank/DDBJ databases">
        <authorList>
            <person name="Afonso C.L."/>
            <person name="Miller P.J."/>
            <person name="Scott M.A."/>
            <person name="Spackman E."/>
            <person name="Goraichik I."/>
            <person name="Dimitrov K.M."/>
            <person name="Suarez D.L."/>
            <person name="Swayne D.E."/>
        </authorList>
    </citation>
    <scope>NUCLEOTIDE SEQUENCE [LARGE SCALE GENOMIC DNA]</scope>
    <source>
        <strain evidence="2 3">CECT 8625</strain>
    </source>
</reference>
<keyword evidence="3" id="KW-1185">Reference proteome</keyword>
<evidence type="ECO:0000313" key="2">
    <source>
        <dbReference type="EMBL" id="SLN12962.1"/>
    </source>
</evidence>
<gene>
    <name evidence="2" type="ORF">ROJ8625_00380</name>
</gene>
<keyword evidence="1" id="KW-0472">Membrane</keyword>
<evidence type="ECO:0000313" key="3">
    <source>
        <dbReference type="Proteomes" id="UP000193570"/>
    </source>
</evidence>
<organism evidence="2 3">
    <name type="scientific">Roseivivax jejudonensis</name>
    <dbReference type="NCBI Taxonomy" id="1529041"/>
    <lineage>
        <taxon>Bacteria</taxon>
        <taxon>Pseudomonadati</taxon>
        <taxon>Pseudomonadota</taxon>
        <taxon>Alphaproteobacteria</taxon>
        <taxon>Rhodobacterales</taxon>
        <taxon>Roseobacteraceae</taxon>
        <taxon>Roseivivax</taxon>
    </lineage>
</organism>
<dbReference type="Proteomes" id="UP000193570">
    <property type="component" value="Unassembled WGS sequence"/>
</dbReference>
<dbReference type="EMBL" id="FWFK01000001">
    <property type="protein sequence ID" value="SLN12962.1"/>
    <property type="molecule type" value="Genomic_DNA"/>
</dbReference>
<name>A0A1X6Y7F0_9RHOB</name>
<proteinExistence type="predicted"/>
<dbReference type="AlphaFoldDB" id="A0A1X6Y7F0"/>
<dbReference type="InterPro" id="IPR012902">
    <property type="entry name" value="N_methyl_site"/>
</dbReference>
<evidence type="ECO:0000256" key="1">
    <source>
        <dbReference type="SAM" id="Phobius"/>
    </source>
</evidence>